<sequence length="622" mass="70067">MSARRVTVNTRVSRASTSTPVGGTSSGRMGGATSPTSPTRTTRMQEKEELQHLNDRLACYIDRMRNLENENGRLTQELQIAQETVNRETSNIKAVYEKELSAARKLLDETAKEKAKLEIDIKRLWEENDDLKQRLDKKTKEATVAENNARLYESRFNEVNGKYNQALNDRKKFEDQNKDLMLENERLRRQLDDLRKQLEAETLARVDLENQNQSLREELAFKDQVHSQELTETRSRRQIEISEIDGRLARQYEDKLQQSLQELRDQYEAQMARNREEIELLYDNEIENLKQAAARAAQGSLHATEEVRMMRTKIDGLNNKMRDLESDNASLNARIRELENLLDTERQRHNQYIAALEADLQRMRNEMAQQLQEYQDLMDIKVSLDLELAAYDKLLCGEERRLNITSPGRPGTDSGISSNGASHLSASGGSRSGRITPSGRRSATPGISGSGAVKRRRTVIDESEDRTLSEYSVNAAAKGDLEIMEADTEGRFIKLHNKGSEEMNLTGWQLTRIAGDEELAFKFSRGSKVLGGATVTIWSVDAGAAHDPPNNLVMKKKWPVANSMRSVLANADKEDVASYDRVRANVSSHVSRHRTSGAPGTGFTAGSGVGSTGVRSLFSMLF</sequence>
<dbReference type="PROSITE" id="PS51841">
    <property type="entry name" value="LTD"/>
    <property type="match status" value="1"/>
</dbReference>
<dbReference type="FunFam" id="2.60.40.1260:FF:000004">
    <property type="entry name" value="LamC, isoform B"/>
    <property type="match status" value="1"/>
</dbReference>
<feature type="domain" description="IF rod" evidence="8">
    <location>
        <begin position="46"/>
        <end position="402"/>
    </location>
</feature>
<feature type="domain" description="LTD" evidence="7">
    <location>
        <begin position="469"/>
        <end position="583"/>
    </location>
</feature>
<dbReference type="Proteomes" id="UP000494163">
    <property type="component" value="Chromosome 2R"/>
</dbReference>
<keyword evidence="10" id="KW-1185">Reference proteome</keyword>
<evidence type="ECO:0000256" key="3">
    <source>
        <dbReference type="ARBA" id="ARBA00023242"/>
    </source>
</evidence>
<comment type="subcellular location">
    <subcellularLocation>
        <location evidence="4">Nucleus lamina</location>
    </subcellularLocation>
</comment>
<dbReference type="Gene3D" id="1.20.5.170">
    <property type="match status" value="1"/>
</dbReference>
<dbReference type="GO" id="GO:0090435">
    <property type="term" value="P:protein localization to nuclear envelope"/>
    <property type="evidence" value="ECO:0007669"/>
    <property type="project" value="TreeGrafter"/>
</dbReference>
<dbReference type="PROSITE" id="PS51842">
    <property type="entry name" value="IF_ROD_2"/>
    <property type="match status" value="1"/>
</dbReference>
<evidence type="ECO:0000256" key="6">
    <source>
        <dbReference type="SAM" id="MobiDB-lite"/>
    </source>
</evidence>
<dbReference type="SMART" id="SM01391">
    <property type="entry name" value="Filament"/>
    <property type="match status" value="1"/>
</dbReference>
<organism evidence="9 10">
    <name type="scientific">Drosophila busckii</name>
    <name type="common">Fruit fly</name>
    <dbReference type="NCBI Taxonomy" id="30019"/>
    <lineage>
        <taxon>Eukaryota</taxon>
        <taxon>Metazoa</taxon>
        <taxon>Ecdysozoa</taxon>
        <taxon>Arthropoda</taxon>
        <taxon>Hexapoda</taxon>
        <taxon>Insecta</taxon>
        <taxon>Pterygota</taxon>
        <taxon>Neoptera</taxon>
        <taxon>Endopterygota</taxon>
        <taxon>Diptera</taxon>
        <taxon>Brachycera</taxon>
        <taxon>Muscomorpha</taxon>
        <taxon>Ephydroidea</taxon>
        <taxon>Drosophilidae</taxon>
        <taxon>Drosophila</taxon>
    </lineage>
</organism>
<dbReference type="GO" id="GO:0006998">
    <property type="term" value="P:nuclear envelope organization"/>
    <property type="evidence" value="ECO:0007669"/>
    <property type="project" value="TreeGrafter"/>
</dbReference>
<dbReference type="GO" id="GO:0030833">
    <property type="term" value="P:regulation of actin filament polymerization"/>
    <property type="evidence" value="ECO:0007669"/>
    <property type="project" value="UniProtKB-ARBA"/>
</dbReference>
<dbReference type="FunFam" id="1.20.5.170:FF:000058">
    <property type="entry name" value="Intermediate filament protein B"/>
    <property type="match status" value="1"/>
</dbReference>
<dbReference type="EMBL" id="CP012524">
    <property type="protein sequence ID" value="ALC41782.1"/>
    <property type="molecule type" value="Genomic_DNA"/>
</dbReference>
<dbReference type="InterPro" id="IPR001322">
    <property type="entry name" value="Lamin_tail_dom"/>
</dbReference>
<reference evidence="9 10" key="1">
    <citation type="submission" date="2015-08" db="EMBL/GenBank/DDBJ databases">
        <title>Ancestral chromatin configuration constrains chromatin evolution on differentiating sex chromosomes in Drosophila.</title>
        <authorList>
            <person name="Zhou Q."/>
            <person name="Bachtrog D."/>
        </authorList>
    </citation>
    <scope>NUCLEOTIDE SEQUENCE [LARGE SCALE GENOMIC DNA]</scope>
    <source>
        <tissue evidence="9">Whole larvae</tissue>
    </source>
</reference>
<dbReference type="GO" id="GO:0007112">
    <property type="term" value="P:male meiosis cytokinesis"/>
    <property type="evidence" value="ECO:0007669"/>
    <property type="project" value="UniProtKB-ARBA"/>
</dbReference>
<dbReference type="PANTHER" id="PTHR45721">
    <property type="entry name" value="LAMIN DM0-RELATED"/>
    <property type="match status" value="1"/>
</dbReference>
<dbReference type="GO" id="GO:0048729">
    <property type="term" value="P:tissue morphogenesis"/>
    <property type="evidence" value="ECO:0007669"/>
    <property type="project" value="UniProtKB-ARBA"/>
</dbReference>
<dbReference type="GO" id="GO:0005638">
    <property type="term" value="C:lamin filament"/>
    <property type="evidence" value="ECO:0007669"/>
    <property type="project" value="UniProtKB-ARBA"/>
</dbReference>
<evidence type="ECO:0000259" key="7">
    <source>
        <dbReference type="PROSITE" id="PS51841"/>
    </source>
</evidence>
<protein>
    <submittedName>
        <fullName evidence="9">LamC</fullName>
    </submittedName>
</protein>
<feature type="region of interest" description="Disordered" evidence="6">
    <location>
        <begin position="1"/>
        <end position="45"/>
    </location>
</feature>
<keyword evidence="3" id="KW-0539">Nucleus</keyword>
<dbReference type="InterPro" id="IPR039008">
    <property type="entry name" value="IF_rod_dom"/>
</dbReference>
<dbReference type="GO" id="GO:0007097">
    <property type="term" value="P:nuclear migration"/>
    <property type="evidence" value="ECO:0007669"/>
    <property type="project" value="TreeGrafter"/>
</dbReference>
<keyword evidence="1" id="KW-0403">Intermediate filament</keyword>
<dbReference type="GO" id="GO:0031507">
    <property type="term" value="P:heterochromatin formation"/>
    <property type="evidence" value="ECO:0007669"/>
    <property type="project" value="UniProtKB-ARBA"/>
</dbReference>
<evidence type="ECO:0000313" key="10">
    <source>
        <dbReference type="Proteomes" id="UP000494163"/>
    </source>
</evidence>
<evidence type="ECO:0000256" key="5">
    <source>
        <dbReference type="SAM" id="Coils"/>
    </source>
</evidence>
<evidence type="ECO:0000256" key="2">
    <source>
        <dbReference type="ARBA" id="ARBA00023054"/>
    </source>
</evidence>
<evidence type="ECO:0000313" key="9">
    <source>
        <dbReference type="EMBL" id="ALC41782.1"/>
    </source>
</evidence>
<keyword evidence="2 5" id="KW-0175">Coiled coil</keyword>
<dbReference type="Gene3D" id="1.20.5.500">
    <property type="entry name" value="Single helix bin"/>
    <property type="match status" value="1"/>
</dbReference>
<dbReference type="GO" id="GO:0005200">
    <property type="term" value="F:structural constituent of cytoskeleton"/>
    <property type="evidence" value="ECO:0007669"/>
    <property type="project" value="TreeGrafter"/>
</dbReference>
<dbReference type="OrthoDB" id="102442at2759"/>
<dbReference type="SUPFAM" id="SSF64593">
    <property type="entry name" value="Intermediate filament protein, coiled coil region"/>
    <property type="match status" value="2"/>
</dbReference>
<feature type="compositionally biased region" description="Polar residues" evidence="6">
    <location>
        <begin position="414"/>
        <end position="447"/>
    </location>
</feature>
<dbReference type="InterPro" id="IPR036415">
    <property type="entry name" value="Lamin_tail_dom_sf"/>
</dbReference>
<dbReference type="AlphaFoldDB" id="A0A0M4EVT0"/>
<evidence type="ECO:0000256" key="1">
    <source>
        <dbReference type="ARBA" id="ARBA00022754"/>
    </source>
</evidence>
<dbReference type="OMA" id="DDPPITY"/>
<feature type="compositionally biased region" description="Low complexity" evidence="6">
    <location>
        <begin position="31"/>
        <end position="42"/>
    </location>
</feature>
<dbReference type="GO" id="GO:0051664">
    <property type="term" value="P:nuclear pore localization"/>
    <property type="evidence" value="ECO:0007669"/>
    <property type="project" value="UniProtKB-ARBA"/>
</dbReference>
<dbReference type="SUPFAM" id="SSF74853">
    <property type="entry name" value="Lamin A/C globular tail domain"/>
    <property type="match status" value="1"/>
</dbReference>
<evidence type="ECO:0000259" key="8">
    <source>
        <dbReference type="PROSITE" id="PS51842"/>
    </source>
</evidence>
<dbReference type="Pfam" id="PF00038">
    <property type="entry name" value="Filament"/>
    <property type="match status" value="1"/>
</dbReference>
<dbReference type="Pfam" id="PF00932">
    <property type="entry name" value="LTD"/>
    <property type="match status" value="1"/>
</dbReference>
<evidence type="ECO:0000256" key="4">
    <source>
        <dbReference type="ARBA" id="ARBA00024186"/>
    </source>
</evidence>
<dbReference type="STRING" id="30019.A0A0M4EVT0"/>
<feature type="region of interest" description="Disordered" evidence="6">
    <location>
        <begin position="402"/>
        <end position="465"/>
    </location>
</feature>
<gene>
    <name evidence="9" type="ORF">Dbus_chr2Rg1361</name>
</gene>
<dbReference type="PANTHER" id="PTHR45721:SF11">
    <property type="entry name" value="LAMIN DM0-RELATED"/>
    <property type="match status" value="1"/>
</dbReference>
<dbReference type="SMR" id="A0A0M4EVT0"/>
<feature type="coiled-coil region" evidence="5">
    <location>
        <begin position="249"/>
        <end position="380"/>
    </location>
</feature>
<name>A0A0M4EVT0_DROBS</name>
<dbReference type="Gene3D" id="1.20.5.1160">
    <property type="entry name" value="Vasodilator-stimulated phosphoprotein"/>
    <property type="match status" value="1"/>
</dbReference>
<accession>A0A0M4EVT0</accession>
<proteinExistence type="predicted"/>
<dbReference type="Gene3D" id="2.60.40.1260">
    <property type="entry name" value="Lamin Tail domain"/>
    <property type="match status" value="1"/>
</dbReference>